<sequence>MPSVSPGVAIFGLAFWLSVGALLFTYAGYPLLMAALARLRPRPVRSSAQTPRVDVLLVVHDAAGQLDAKLRNLLSLDYPSDRLRINVVCDGCGDGTEAIAHLADPARVRVFTHRERRGKSACIGATLGSLDADIVLFTDVRQRVDAGALRALAAALADDHVGAASGELVFEAADGFGRGIDAYWRYEKLIRRLESASGSLVGVTGALYAARRSVIGDVPAGIVLDDMWIPLRIASAGYRVVFVPQALAYDAAASDPAVEETRKRRTLGGNYQLLHRWPQLAVPGAHPLAWRLWGHKWLRLLAPWLMLLALASNAALAVLGGRVYLILFLLQLAAYALALLGRGVPALARAWMPARIAAAFLSLNASALLGLADYVRNPNAHLWRTTPHRELYR</sequence>
<evidence type="ECO:0000313" key="6">
    <source>
        <dbReference type="EMBL" id="MBF6024313.1"/>
    </source>
</evidence>
<dbReference type="EMBL" id="JADLZT010000005">
    <property type="protein sequence ID" value="MBF6024313.1"/>
    <property type="molecule type" value="Genomic_DNA"/>
</dbReference>
<proteinExistence type="inferred from homology"/>
<keyword evidence="2" id="KW-0328">Glycosyltransferase</keyword>
<dbReference type="Pfam" id="PF13632">
    <property type="entry name" value="Glyco_trans_2_3"/>
    <property type="match status" value="1"/>
</dbReference>
<name>A0ABS0B5U8_9GAMM</name>
<feature type="transmembrane region" description="Helical" evidence="4">
    <location>
        <begin position="6"/>
        <end position="32"/>
    </location>
</feature>
<protein>
    <submittedName>
        <fullName evidence="6">Glycosyltransferase</fullName>
    </submittedName>
</protein>
<keyword evidence="4" id="KW-1133">Transmembrane helix</keyword>
<feature type="transmembrane region" description="Helical" evidence="4">
    <location>
        <begin position="325"/>
        <end position="344"/>
    </location>
</feature>
<keyword evidence="4" id="KW-0472">Membrane</keyword>
<dbReference type="InterPro" id="IPR029044">
    <property type="entry name" value="Nucleotide-diphossugar_trans"/>
</dbReference>
<dbReference type="Proteomes" id="UP001429984">
    <property type="component" value="Unassembled WGS sequence"/>
</dbReference>
<feature type="transmembrane region" description="Helical" evidence="4">
    <location>
        <begin position="300"/>
        <end position="319"/>
    </location>
</feature>
<comment type="caution">
    <text evidence="6">The sequence shown here is derived from an EMBL/GenBank/DDBJ whole genome shotgun (WGS) entry which is preliminary data.</text>
</comment>
<feature type="domain" description="Glycosyltransferase 2-like" evidence="5">
    <location>
        <begin position="142"/>
        <end position="335"/>
    </location>
</feature>
<organism evidence="6 7">
    <name type="scientific">Lysobacter niastensis</name>
    <dbReference type="NCBI Taxonomy" id="380629"/>
    <lineage>
        <taxon>Bacteria</taxon>
        <taxon>Pseudomonadati</taxon>
        <taxon>Pseudomonadota</taxon>
        <taxon>Gammaproteobacteria</taxon>
        <taxon>Lysobacterales</taxon>
        <taxon>Lysobacteraceae</taxon>
        <taxon>Lysobacter</taxon>
    </lineage>
</organism>
<reference evidence="6 7" key="1">
    <citation type="submission" date="2020-11" db="EMBL/GenBank/DDBJ databases">
        <title>Draft Genome Sequence and Secondary Metabolite Biosynthetic Potential of the Lysobacter niastensis Type strain DSM 18481.</title>
        <authorList>
            <person name="Turrini P."/>
            <person name="Artuso I."/>
            <person name="Tescari M."/>
            <person name="Lugli G.A."/>
            <person name="Frangipani E."/>
            <person name="Ventura M."/>
            <person name="Visca P."/>
        </authorList>
    </citation>
    <scope>NUCLEOTIDE SEQUENCE [LARGE SCALE GENOMIC DNA]</scope>
    <source>
        <strain evidence="6 7">DSM 18481</strain>
    </source>
</reference>
<dbReference type="PANTHER" id="PTHR43630:SF1">
    <property type="entry name" value="POLY-BETA-1,6-N-ACETYL-D-GLUCOSAMINE SYNTHASE"/>
    <property type="match status" value="1"/>
</dbReference>
<dbReference type="InterPro" id="IPR001173">
    <property type="entry name" value="Glyco_trans_2-like"/>
</dbReference>
<evidence type="ECO:0000256" key="4">
    <source>
        <dbReference type="SAM" id="Phobius"/>
    </source>
</evidence>
<evidence type="ECO:0000256" key="2">
    <source>
        <dbReference type="ARBA" id="ARBA00022676"/>
    </source>
</evidence>
<evidence type="ECO:0000259" key="5">
    <source>
        <dbReference type="Pfam" id="PF13632"/>
    </source>
</evidence>
<accession>A0ABS0B5U8</accession>
<evidence type="ECO:0000313" key="7">
    <source>
        <dbReference type="Proteomes" id="UP001429984"/>
    </source>
</evidence>
<comment type="similarity">
    <text evidence="1">Belongs to the glycosyltransferase 2 family.</text>
</comment>
<keyword evidence="3" id="KW-0808">Transferase</keyword>
<dbReference type="RefSeq" id="WP_194930925.1">
    <property type="nucleotide sequence ID" value="NZ_JADLZT010000005.1"/>
</dbReference>
<evidence type="ECO:0000256" key="1">
    <source>
        <dbReference type="ARBA" id="ARBA00006739"/>
    </source>
</evidence>
<dbReference type="Gene3D" id="3.90.550.10">
    <property type="entry name" value="Spore Coat Polysaccharide Biosynthesis Protein SpsA, Chain A"/>
    <property type="match status" value="1"/>
</dbReference>
<dbReference type="SUPFAM" id="SSF53448">
    <property type="entry name" value="Nucleotide-diphospho-sugar transferases"/>
    <property type="match status" value="1"/>
</dbReference>
<keyword evidence="4" id="KW-0812">Transmembrane</keyword>
<dbReference type="PANTHER" id="PTHR43630">
    <property type="entry name" value="POLY-BETA-1,6-N-ACETYL-D-GLUCOSAMINE SYNTHASE"/>
    <property type="match status" value="1"/>
</dbReference>
<evidence type="ECO:0000256" key="3">
    <source>
        <dbReference type="ARBA" id="ARBA00022679"/>
    </source>
</evidence>
<keyword evidence="7" id="KW-1185">Reference proteome</keyword>
<gene>
    <name evidence="6" type="ORF">IU514_09750</name>
</gene>